<dbReference type="PANTHER" id="PTHR35039">
    <property type="entry name" value="3-KETO-L-GULONATE-6-PHOSPHATE DECARBOXYLASE SGBH-RELATED"/>
    <property type="match status" value="1"/>
</dbReference>
<dbReference type="SUPFAM" id="SSF51366">
    <property type="entry name" value="Ribulose-phoshate binding barrel"/>
    <property type="match status" value="1"/>
</dbReference>
<evidence type="ECO:0000313" key="5">
    <source>
        <dbReference type="Proteomes" id="UP000001431"/>
    </source>
</evidence>
<dbReference type="Gene3D" id="3.20.20.70">
    <property type="entry name" value="Aldolase class I"/>
    <property type="match status" value="1"/>
</dbReference>
<reference evidence="4" key="1">
    <citation type="submission" date="2007-02" db="EMBL/GenBank/DDBJ databases">
        <title>Complete sequence of Pyrobaculum calidifontis JCM 11548.</title>
        <authorList>
            <consortium name="US DOE Joint Genome Institute"/>
            <person name="Copeland A."/>
            <person name="Lucas S."/>
            <person name="Lapidus A."/>
            <person name="Barry K."/>
            <person name="Glavina del Rio T."/>
            <person name="Dalin E."/>
            <person name="Tice H."/>
            <person name="Pitluck S."/>
            <person name="Chain P."/>
            <person name="Malfatti S."/>
            <person name="Shin M."/>
            <person name="Vergez L."/>
            <person name="Schmutz J."/>
            <person name="Larimer F."/>
            <person name="Land M."/>
            <person name="Hauser L."/>
            <person name="Kyrpides N."/>
            <person name="Mikhailova N."/>
            <person name="Cozen A.E."/>
            <person name="Fitz-Gibbon S.T."/>
            <person name="House C.H."/>
            <person name="Saltikov C."/>
            <person name="Lowe T.M."/>
            <person name="Richardson P."/>
        </authorList>
    </citation>
    <scope>NUCLEOTIDE SEQUENCE [LARGE SCALE GENOMIC DNA]</scope>
    <source>
        <strain evidence="4">JCM 11548</strain>
    </source>
</reference>
<dbReference type="GO" id="GO:0006207">
    <property type="term" value="P:'de novo' pyrimidine nucleobase biosynthetic process"/>
    <property type="evidence" value="ECO:0007669"/>
    <property type="project" value="InterPro"/>
</dbReference>
<feature type="domain" description="Orotidine 5'-phosphate decarboxylase" evidence="3">
    <location>
        <begin position="2"/>
        <end position="209"/>
    </location>
</feature>
<keyword evidence="2" id="KW-0119">Carbohydrate metabolism</keyword>
<dbReference type="Pfam" id="PF00215">
    <property type="entry name" value="OMPdecase"/>
    <property type="match status" value="1"/>
</dbReference>
<dbReference type="InterPro" id="IPR001754">
    <property type="entry name" value="OMPdeCOase_dom"/>
</dbReference>
<dbReference type="OrthoDB" id="15246at2157"/>
<evidence type="ECO:0000259" key="3">
    <source>
        <dbReference type="SMART" id="SM00934"/>
    </source>
</evidence>
<dbReference type="KEGG" id="pcl:Pcal_0568"/>
<dbReference type="GO" id="GO:0019854">
    <property type="term" value="P:L-ascorbic acid catabolic process"/>
    <property type="evidence" value="ECO:0007669"/>
    <property type="project" value="TreeGrafter"/>
</dbReference>
<dbReference type="eggNOG" id="arCOG00053">
    <property type="taxonomic scope" value="Archaea"/>
</dbReference>
<dbReference type="InterPro" id="IPR013785">
    <property type="entry name" value="Aldolase_TIM"/>
</dbReference>
<dbReference type="GO" id="GO:0004590">
    <property type="term" value="F:orotidine-5'-phosphate decarboxylase activity"/>
    <property type="evidence" value="ECO:0007669"/>
    <property type="project" value="InterPro"/>
</dbReference>
<sequence length="217" mass="23299">MKLQVALDLVDLRKAIALTRDLCEVGLEIVEAGTPLIKMYGLPVVGALKAACPRAEVVADLKTADVGALEASLAREFGADWATVLGATNMETIEEFVREGKRIGLKTAVDLIGVANPVERAKEILRVATPDLFVFHLGIDVQKRAGLRFEELLDLAYRVKEGGVGVGIAGGLTEKEIEYVVKSGKSIDIIIVGRAVTQADSPKTKFMTINNILKSKS</sequence>
<dbReference type="STRING" id="410359.Pcal_0568"/>
<dbReference type="Proteomes" id="UP000001431">
    <property type="component" value="Chromosome"/>
</dbReference>
<proteinExistence type="predicted"/>
<gene>
    <name evidence="4" type="ordered locus">Pcal_0568</name>
</gene>
<evidence type="ECO:0000256" key="2">
    <source>
        <dbReference type="ARBA" id="ARBA00023277"/>
    </source>
</evidence>
<evidence type="ECO:0000256" key="1">
    <source>
        <dbReference type="ARBA" id="ARBA00023239"/>
    </source>
</evidence>
<dbReference type="RefSeq" id="WP_011849253.1">
    <property type="nucleotide sequence ID" value="NC_009073.1"/>
</dbReference>
<organism evidence="4 5">
    <name type="scientific">Pyrobaculum calidifontis (strain DSM 21063 / JCM 11548 / VA1)</name>
    <dbReference type="NCBI Taxonomy" id="410359"/>
    <lineage>
        <taxon>Archaea</taxon>
        <taxon>Thermoproteota</taxon>
        <taxon>Thermoprotei</taxon>
        <taxon>Thermoproteales</taxon>
        <taxon>Thermoproteaceae</taxon>
        <taxon>Pyrobaculum</taxon>
    </lineage>
</organism>
<name>A3MTM8_PYRCJ</name>
<evidence type="ECO:0000313" key="4">
    <source>
        <dbReference type="EMBL" id="ABO07995.1"/>
    </source>
</evidence>
<dbReference type="PANTHER" id="PTHR35039:SF3">
    <property type="entry name" value="3-KETO-L-GULONATE-6-PHOSPHATE DECARBOXYLASE SGBH-RELATED"/>
    <property type="match status" value="1"/>
</dbReference>
<protein>
    <submittedName>
        <fullName evidence="4">3-hexulose-6-phosphate synthase</fullName>
        <ecNumber evidence="4">4.1.2.43</ecNumber>
    </submittedName>
</protein>
<keyword evidence="1 4" id="KW-0456">Lyase</keyword>
<dbReference type="GO" id="GO:0033982">
    <property type="term" value="F:3-dehydro-L-gulonate-6-phosphate decarboxylase activity"/>
    <property type="evidence" value="ECO:0007669"/>
    <property type="project" value="TreeGrafter"/>
</dbReference>
<dbReference type="EMBL" id="CP000561">
    <property type="protein sequence ID" value="ABO07995.1"/>
    <property type="molecule type" value="Genomic_DNA"/>
</dbReference>
<dbReference type="SMART" id="SM00934">
    <property type="entry name" value="OMPdecase"/>
    <property type="match status" value="1"/>
</dbReference>
<dbReference type="EC" id="4.1.2.43" evidence="4"/>
<dbReference type="HOGENOM" id="CLU_081825_1_1_2"/>
<dbReference type="GO" id="GO:0043801">
    <property type="term" value="F:hexulose-6-phosphate synthase activity"/>
    <property type="evidence" value="ECO:0007669"/>
    <property type="project" value="UniProtKB-EC"/>
</dbReference>
<dbReference type="FunFam" id="3.20.20.70:FF:000022">
    <property type="entry name" value="3-keto-L-gulonate-6-phosphate decarboxylase UlaD"/>
    <property type="match status" value="1"/>
</dbReference>
<dbReference type="AlphaFoldDB" id="A3MTM8"/>
<dbReference type="GeneID" id="4908157"/>
<accession>A3MTM8</accession>
<dbReference type="InterPro" id="IPR011060">
    <property type="entry name" value="RibuloseP-bd_barrel"/>
</dbReference>
<keyword evidence="5" id="KW-1185">Reference proteome</keyword>